<dbReference type="EMBL" id="BOVK01000027">
    <property type="protein sequence ID" value="GIQ69359.1"/>
    <property type="molecule type" value="Genomic_DNA"/>
</dbReference>
<dbReference type="RefSeq" id="WP_315910995.1">
    <property type="nucleotide sequence ID" value="NZ_QQSZ01000012.1"/>
</dbReference>
<evidence type="ECO:0000256" key="4">
    <source>
        <dbReference type="SAM" id="MobiDB-lite"/>
    </source>
</evidence>
<evidence type="ECO:0000259" key="5">
    <source>
        <dbReference type="PROSITE" id="PS01124"/>
    </source>
</evidence>
<dbReference type="GO" id="GO:0043565">
    <property type="term" value="F:sequence-specific DNA binding"/>
    <property type="evidence" value="ECO:0007669"/>
    <property type="project" value="InterPro"/>
</dbReference>
<keyword evidence="1" id="KW-0805">Transcription regulation</keyword>
<evidence type="ECO:0000313" key="7">
    <source>
        <dbReference type="Proteomes" id="UP000677918"/>
    </source>
</evidence>
<keyword evidence="3" id="KW-0804">Transcription</keyword>
<dbReference type="SMART" id="SM00342">
    <property type="entry name" value="HTH_ARAC"/>
    <property type="match status" value="1"/>
</dbReference>
<dbReference type="PROSITE" id="PS01124">
    <property type="entry name" value="HTH_ARAC_FAMILY_2"/>
    <property type="match status" value="1"/>
</dbReference>
<evidence type="ECO:0000256" key="1">
    <source>
        <dbReference type="ARBA" id="ARBA00023015"/>
    </source>
</evidence>
<feature type="compositionally biased region" description="Basic and acidic residues" evidence="4">
    <location>
        <begin position="212"/>
        <end position="225"/>
    </location>
</feature>
<dbReference type="AlphaFoldDB" id="A0A8J4H1V4"/>
<sequence length="225" mass="26282">MDVLVLYRRKGLNHVKLLDHQTVKAKLYVTECYQNAMELAKEASYQLIAFLTDERAFPDSWKVYDLNMGCPTLVLTQVNQFHMGLLNQWIDTYLLEGASPRDKAMRESLQYIHNHLCDSNLSLDQAAAHVYISKYHYSRLFQKHMGVGFKEYIMRQRIKRAKVLLNGGESVTNTCYMVGYNDLTHFSKVFKRMVGLPPSKYRATNQSRNRWRRGEQYHESTEVGS</sequence>
<dbReference type="PANTHER" id="PTHR43280">
    <property type="entry name" value="ARAC-FAMILY TRANSCRIPTIONAL REGULATOR"/>
    <property type="match status" value="1"/>
</dbReference>
<dbReference type="SUPFAM" id="SSF46689">
    <property type="entry name" value="Homeodomain-like"/>
    <property type="match status" value="2"/>
</dbReference>
<dbReference type="InterPro" id="IPR018060">
    <property type="entry name" value="HTH_AraC"/>
</dbReference>
<organism evidence="6 7">
    <name type="scientific">Xylanibacillus composti</name>
    <dbReference type="NCBI Taxonomy" id="1572762"/>
    <lineage>
        <taxon>Bacteria</taxon>
        <taxon>Bacillati</taxon>
        <taxon>Bacillota</taxon>
        <taxon>Bacilli</taxon>
        <taxon>Bacillales</taxon>
        <taxon>Paenibacillaceae</taxon>
        <taxon>Xylanibacillus</taxon>
    </lineage>
</organism>
<accession>A0A8J4H1V4</accession>
<feature type="domain" description="HTH araC/xylS-type" evidence="5">
    <location>
        <begin position="106"/>
        <end position="204"/>
    </location>
</feature>
<evidence type="ECO:0000256" key="3">
    <source>
        <dbReference type="ARBA" id="ARBA00023163"/>
    </source>
</evidence>
<name>A0A8J4H1V4_9BACL</name>
<dbReference type="PRINTS" id="PR00032">
    <property type="entry name" value="HTHARAC"/>
</dbReference>
<comment type="caution">
    <text evidence="6">The sequence shown here is derived from an EMBL/GenBank/DDBJ whole genome shotgun (WGS) entry which is preliminary data.</text>
</comment>
<dbReference type="InterPro" id="IPR020449">
    <property type="entry name" value="Tscrpt_reg_AraC-type_HTH"/>
</dbReference>
<dbReference type="InterPro" id="IPR018062">
    <property type="entry name" value="HTH_AraC-typ_CS"/>
</dbReference>
<evidence type="ECO:0000313" key="6">
    <source>
        <dbReference type="EMBL" id="GIQ69359.1"/>
    </source>
</evidence>
<keyword evidence="2" id="KW-0238">DNA-binding</keyword>
<dbReference type="Proteomes" id="UP000677918">
    <property type="component" value="Unassembled WGS sequence"/>
</dbReference>
<dbReference type="InterPro" id="IPR009057">
    <property type="entry name" value="Homeodomain-like_sf"/>
</dbReference>
<gene>
    <name evidence="6" type="ORF">XYCOK13_21830</name>
</gene>
<dbReference type="Pfam" id="PF12833">
    <property type="entry name" value="HTH_18"/>
    <property type="match status" value="1"/>
</dbReference>
<dbReference type="GO" id="GO:0003700">
    <property type="term" value="F:DNA-binding transcription factor activity"/>
    <property type="evidence" value="ECO:0007669"/>
    <property type="project" value="InterPro"/>
</dbReference>
<protein>
    <recommendedName>
        <fullName evidence="5">HTH araC/xylS-type domain-containing protein</fullName>
    </recommendedName>
</protein>
<dbReference type="Gene3D" id="1.10.10.60">
    <property type="entry name" value="Homeodomain-like"/>
    <property type="match status" value="2"/>
</dbReference>
<feature type="region of interest" description="Disordered" evidence="4">
    <location>
        <begin position="201"/>
        <end position="225"/>
    </location>
</feature>
<dbReference type="PROSITE" id="PS00041">
    <property type="entry name" value="HTH_ARAC_FAMILY_1"/>
    <property type="match status" value="1"/>
</dbReference>
<keyword evidence="7" id="KW-1185">Reference proteome</keyword>
<evidence type="ECO:0000256" key="2">
    <source>
        <dbReference type="ARBA" id="ARBA00023125"/>
    </source>
</evidence>
<dbReference type="PANTHER" id="PTHR43280:SF28">
    <property type="entry name" value="HTH-TYPE TRANSCRIPTIONAL ACTIVATOR RHAS"/>
    <property type="match status" value="1"/>
</dbReference>
<reference evidence="6" key="1">
    <citation type="submission" date="2021-04" db="EMBL/GenBank/DDBJ databases">
        <title>Draft genome sequence of Xylanibacillus composti strain K13.</title>
        <authorList>
            <person name="Uke A."/>
            <person name="Chhe C."/>
            <person name="Baramee S."/>
            <person name="Kosugi A."/>
        </authorList>
    </citation>
    <scope>NUCLEOTIDE SEQUENCE</scope>
    <source>
        <strain evidence="6">K13</strain>
    </source>
</reference>
<proteinExistence type="predicted"/>